<evidence type="ECO:0000313" key="2">
    <source>
        <dbReference type="Proteomes" id="UP000197157"/>
    </source>
</evidence>
<organism evidence="1 2">
    <name type="scientific">Salmonella enterica subsp. enterica serovar Macclesfield str. S-1643</name>
    <dbReference type="NCBI Taxonomy" id="1242107"/>
    <lineage>
        <taxon>Bacteria</taxon>
        <taxon>Pseudomonadati</taxon>
        <taxon>Pseudomonadota</taxon>
        <taxon>Gammaproteobacteria</taxon>
        <taxon>Enterobacterales</taxon>
        <taxon>Enterobacteriaceae</taxon>
        <taxon>Salmonella</taxon>
    </lineage>
</organism>
<dbReference type="RefSeq" id="WP_080247086.1">
    <property type="nucleotide sequence ID" value="NZ_CP022117.1"/>
</dbReference>
<accession>A0A2C9P3T1</accession>
<dbReference type="Pfam" id="PF14112">
    <property type="entry name" value="DUF4284"/>
    <property type="match status" value="1"/>
</dbReference>
<dbReference type="AlphaFoldDB" id="A0A2C9P3T1"/>
<name>A0A2C9P3T1_SALET</name>
<proteinExistence type="predicted"/>
<reference evidence="1 2" key="1">
    <citation type="submission" date="2017-06" db="EMBL/GenBank/DDBJ databases">
        <title>Salmonella reference genomes for public health.</title>
        <authorList>
            <person name="Robertson J."/>
            <person name="Yoshida C."/>
            <person name="Gurnik S."/>
            <person name="Nash J."/>
        </authorList>
    </citation>
    <scope>NUCLEOTIDE SEQUENCE [LARGE SCALE GENOMIC DNA]</scope>
    <source>
        <strain evidence="1 2">S-1643</strain>
    </source>
</reference>
<evidence type="ECO:0008006" key="3">
    <source>
        <dbReference type="Google" id="ProtNLM"/>
    </source>
</evidence>
<protein>
    <recommendedName>
        <fullName evidence="3">Immunity protein 22</fullName>
    </recommendedName>
</protein>
<dbReference type="EMBL" id="CP022117">
    <property type="protein sequence ID" value="ASG17918.1"/>
    <property type="molecule type" value="Genomic_DNA"/>
</dbReference>
<evidence type="ECO:0000313" key="1">
    <source>
        <dbReference type="EMBL" id="ASG17918.1"/>
    </source>
</evidence>
<sequence>MEYEDSIYPVSVWIGVADEDFREYVNQDEYGVRCGFCQDIGQLYDIDFTSIYMAGEILPVEKLIEEVSFSEYFESELIEQCHSLGITEGNACISIMRETFSFSHDKNFSGLHFIGVFEFSMAEYRKLL</sequence>
<gene>
    <name evidence="1" type="ORF">LFZ25_19255</name>
</gene>
<dbReference type="InterPro" id="IPR025560">
    <property type="entry name" value="Imm22"/>
</dbReference>
<dbReference type="Proteomes" id="UP000197157">
    <property type="component" value="Chromosome"/>
</dbReference>